<dbReference type="InterPro" id="IPR008966">
    <property type="entry name" value="Adhesion_dom_sf"/>
</dbReference>
<gene>
    <name evidence="2" type="ORF">S301_27290</name>
</gene>
<accession>A0A5U3F0R5</accession>
<name>A0A5U3F0R5_SALET</name>
<keyword evidence="1" id="KW-0732">Signal</keyword>
<feature type="signal peptide" evidence="1">
    <location>
        <begin position="1"/>
        <end position="24"/>
    </location>
</feature>
<feature type="chain" id="PRO_5025008937" description="Fimbrial protein" evidence="1">
    <location>
        <begin position="25"/>
        <end position="194"/>
    </location>
</feature>
<dbReference type="Gene3D" id="2.60.40.1090">
    <property type="entry name" value="Fimbrial-type adhesion domain"/>
    <property type="match status" value="1"/>
</dbReference>
<dbReference type="GO" id="GO:0007155">
    <property type="term" value="P:cell adhesion"/>
    <property type="evidence" value="ECO:0007669"/>
    <property type="project" value="InterPro"/>
</dbReference>
<comment type="caution">
    <text evidence="2">The sequence shown here is derived from an EMBL/GenBank/DDBJ whole genome shotgun (WGS) entry which is preliminary data.</text>
</comment>
<dbReference type="GO" id="GO:0009289">
    <property type="term" value="C:pilus"/>
    <property type="evidence" value="ECO:0007669"/>
    <property type="project" value="InterPro"/>
</dbReference>
<protein>
    <recommendedName>
        <fullName evidence="3">Fimbrial protein</fullName>
    </recommendedName>
</protein>
<reference evidence="2" key="1">
    <citation type="submission" date="2018-07" db="EMBL/GenBank/DDBJ databases">
        <authorList>
            <consortium name="GenomeTrakr network: Whole genome sequencing for foodborne pathogen traceback"/>
        </authorList>
    </citation>
    <scope>NUCLEOTIDE SEQUENCE [LARGE SCALE GENOMIC DNA]</scope>
    <source>
        <strain evidence="2">CFSAN002851</strain>
    </source>
</reference>
<evidence type="ECO:0008006" key="3">
    <source>
        <dbReference type="Google" id="ProtNLM"/>
    </source>
</evidence>
<dbReference type="InterPro" id="IPR036937">
    <property type="entry name" value="Adhesion_dom_fimbrial_sf"/>
</dbReference>
<dbReference type="EMBL" id="AAGLPX010000121">
    <property type="protein sequence ID" value="EBP4002251.1"/>
    <property type="molecule type" value="Genomic_DNA"/>
</dbReference>
<dbReference type="AlphaFoldDB" id="A0A5U3F0R5"/>
<evidence type="ECO:0000313" key="2">
    <source>
        <dbReference type="EMBL" id="EBP4002251.1"/>
    </source>
</evidence>
<dbReference type="SUPFAM" id="SSF49401">
    <property type="entry name" value="Bacterial adhesins"/>
    <property type="match status" value="1"/>
</dbReference>
<sequence>MKGVFKYTTLAMVFGLMGSSAAMAATGDPIGHGDITITANVTATTCSVNWNTTNNTVNLDPAMVKAASVSDSLGKVEQQFTLANCNGTPTHLAFTAGNPELGFDAAIPTGTTDKDAPIYLQPSITTNSGIQWDTGKPYTANVNISMNPGKYVIITPASDSSVYTVTNDIKAGVGRASIEVKPYNITYTYNVTYG</sequence>
<dbReference type="Proteomes" id="UP000839575">
    <property type="component" value="Unassembled WGS sequence"/>
</dbReference>
<proteinExistence type="predicted"/>
<evidence type="ECO:0000256" key="1">
    <source>
        <dbReference type="SAM" id="SignalP"/>
    </source>
</evidence>
<organism evidence="2">
    <name type="scientific">Salmonella enterica I</name>
    <dbReference type="NCBI Taxonomy" id="59201"/>
    <lineage>
        <taxon>Bacteria</taxon>
        <taxon>Pseudomonadati</taxon>
        <taxon>Pseudomonadota</taxon>
        <taxon>Gammaproteobacteria</taxon>
        <taxon>Enterobacterales</taxon>
        <taxon>Enterobacteriaceae</taxon>
        <taxon>Salmonella</taxon>
    </lineage>
</organism>